<dbReference type="OrthoDB" id="304916at2157"/>
<evidence type="ECO:0000313" key="1">
    <source>
        <dbReference type="EMBL" id="SDN17543.1"/>
    </source>
</evidence>
<dbReference type="Proteomes" id="UP000199451">
    <property type="component" value="Unassembled WGS sequence"/>
</dbReference>
<dbReference type="Pfam" id="PF21811">
    <property type="entry name" value="RdfA"/>
    <property type="match status" value="1"/>
</dbReference>
<dbReference type="EMBL" id="FNHL01000007">
    <property type="protein sequence ID" value="SDN17543.1"/>
    <property type="molecule type" value="Genomic_DNA"/>
</dbReference>
<keyword evidence="2" id="KW-1185">Reference proteome</keyword>
<dbReference type="AlphaFoldDB" id="A0A1G9ZAP0"/>
<protein>
    <submittedName>
        <fullName evidence="1">Uncharacterized protein</fullName>
    </submittedName>
</protein>
<gene>
    <name evidence="1" type="ORF">SAMN04487949_3551</name>
</gene>
<accession>A0A1G9ZAP0</accession>
<dbReference type="RefSeq" id="WP_089699668.1">
    <property type="nucleotide sequence ID" value="NZ_FNHL01000007.1"/>
</dbReference>
<reference evidence="2" key="1">
    <citation type="submission" date="2016-10" db="EMBL/GenBank/DDBJ databases">
        <authorList>
            <person name="Varghese N."/>
            <person name="Submissions S."/>
        </authorList>
    </citation>
    <scope>NUCLEOTIDE SEQUENCE [LARGE SCALE GENOMIC DNA]</scope>
    <source>
        <strain evidence="2">CGMCC 1.10119</strain>
    </source>
</reference>
<dbReference type="InterPro" id="IPR048925">
    <property type="entry name" value="RdfA"/>
</dbReference>
<name>A0A1G9ZAP0_9EURY</name>
<organism evidence="1 2">
    <name type="scientific">Halogranum gelatinilyticum</name>
    <dbReference type="NCBI Taxonomy" id="660521"/>
    <lineage>
        <taxon>Archaea</taxon>
        <taxon>Methanobacteriati</taxon>
        <taxon>Methanobacteriota</taxon>
        <taxon>Stenosarchaea group</taxon>
        <taxon>Halobacteria</taxon>
        <taxon>Halobacteriales</taxon>
        <taxon>Haloferacaceae</taxon>
    </lineage>
</organism>
<dbReference type="STRING" id="660521.SAMN04487949_3551"/>
<evidence type="ECO:0000313" key="2">
    <source>
        <dbReference type="Proteomes" id="UP000199451"/>
    </source>
</evidence>
<proteinExistence type="predicted"/>
<sequence>MNSKVSRVIDSYDLDGLGDELVVRWVDEGESLRALADEFNRRVLMGAMRDAGENPIEGEVENTYRLLTGDDISSGVRTEARRSLERNGVDVEQLERDFVSHQAIHTYLTKHRGVSKETEPEDSTETLEKNQRTIQQLKGRTRAVTTNIIENLRDTGRLDVDDFDVIVDVRVIETETGETYDVADLFEERAEVDAAAE</sequence>